<evidence type="ECO:0000313" key="1">
    <source>
        <dbReference type="EMBL" id="CAI6371096.1"/>
    </source>
</evidence>
<reference evidence="1 2" key="1">
    <citation type="submission" date="2023-01" db="EMBL/GenBank/DDBJ databases">
        <authorList>
            <person name="Whitehead M."/>
        </authorList>
    </citation>
    <scope>NUCLEOTIDE SEQUENCE [LARGE SCALE GENOMIC DNA]</scope>
</reference>
<dbReference type="PANTHER" id="PTHR35385:SF2">
    <property type="entry name" value="PROTEIN B, PUTATIVE-RELATED"/>
    <property type="match status" value="1"/>
</dbReference>
<proteinExistence type="predicted"/>
<comment type="caution">
    <text evidence="1">The sequence shown here is derived from an EMBL/GenBank/DDBJ whole genome shotgun (WGS) entry which is preliminary data.</text>
</comment>
<dbReference type="Proteomes" id="UP001160148">
    <property type="component" value="Unassembled WGS sequence"/>
</dbReference>
<dbReference type="EMBL" id="CARXXK010000759">
    <property type="protein sequence ID" value="CAI6371096.1"/>
    <property type="molecule type" value="Genomic_DNA"/>
</dbReference>
<name>A0AAV0XV40_9HEMI</name>
<dbReference type="PANTHER" id="PTHR35385">
    <property type="entry name" value="PROTEIN B, PUTATIVE-RELATED-RELATED"/>
    <property type="match status" value="1"/>
</dbReference>
<evidence type="ECO:0000313" key="2">
    <source>
        <dbReference type="Proteomes" id="UP001160148"/>
    </source>
</evidence>
<sequence>MQRAHGLPFVKDIAFVDSTASCDANGHSVTIMLTACGIGAVPLALMITKGQSTEDYIAAFTLLKESVPFAFSSQGYPKQFITDDSEAKDKLLSMFGPHQNRFYVVSYCQSYGVGFLKKNMTF</sequence>
<organism evidence="1 2">
    <name type="scientific">Macrosiphum euphorbiae</name>
    <name type="common">potato aphid</name>
    <dbReference type="NCBI Taxonomy" id="13131"/>
    <lineage>
        <taxon>Eukaryota</taxon>
        <taxon>Metazoa</taxon>
        <taxon>Ecdysozoa</taxon>
        <taxon>Arthropoda</taxon>
        <taxon>Hexapoda</taxon>
        <taxon>Insecta</taxon>
        <taxon>Pterygota</taxon>
        <taxon>Neoptera</taxon>
        <taxon>Paraneoptera</taxon>
        <taxon>Hemiptera</taxon>
        <taxon>Sternorrhyncha</taxon>
        <taxon>Aphidomorpha</taxon>
        <taxon>Aphidoidea</taxon>
        <taxon>Aphididae</taxon>
        <taxon>Macrosiphini</taxon>
        <taxon>Macrosiphum</taxon>
    </lineage>
</organism>
<dbReference type="AlphaFoldDB" id="A0AAV0XV40"/>
<accession>A0AAV0XV40</accession>
<protein>
    <recommendedName>
        <fullName evidence="3">Transposase</fullName>
    </recommendedName>
</protein>
<gene>
    <name evidence="1" type="ORF">MEUPH1_LOCUS25140</name>
</gene>
<keyword evidence="2" id="KW-1185">Reference proteome</keyword>
<evidence type="ECO:0008006" key="3">
    <source>
        <dbReference type="Google" id="ProtNLM"/>
    </source>
</evidence>